<keyword evidence="4" id="KW-1185">Reference proteome</keyword>
<dbReference type="Gramene" id="Pp3c21_11370V3.1">
    <property type="protein sequence ID" value="PAC:32916381.CDS.1"/>
    <property type="gene ID" value="Pp3c21_11370"/>
</dbReference>
<organism evidence="2">
    <name type="scientific">Physcomitrium patens</name>
    <name type="common">Spreading-leaved earth moss</name>
    <name type="synonym">Physcomitrella patens</name>
    <dbReference type="NCBI Taxonomy" id="3218"/>
    <lineage>
        <taxon>Eukaryota</taxon>
        <taxon>Viridiplantae</taxon>
        <taxon>Streptophyta</taxon>
        <taxon>Embryophyta</taxon>
        <taxon>Bryophyta</taxon>
        <taxon>Bryophytina</taxon>
        <taxon>Bryopsida</taxon>
        <taxon>Funariidae</taxon>
        <taxon>Funariales</taxon>
        <taxon>Funariaceae</taxon>
        <taxon>Physcomitrium</taxon>
    </lineage>
</organism>
<gene>
    <name evidence="2" type="ORF">PHYPA_026045</name>
</gene>
<dbReference type="AlphaFoldDB" id="A0A2K1IRL5"/>
<dbReference type="Proteomes" id="UP000006727">
    <property type="component" value="Chromosome 21"/>
</dbReference>
<dbReference type="InParanoid" id="A0A2K1IRL5"/>
<reference evidence="2 4" key="1">
    <citation type="journal article" date="2008" name="Science">
        <title>The Physcomitrella genome reveals evolutionary insights into the conquest of land by plants.</title>
        <authorList>
            <person name="Rensing S."/>
            <person name="Lang D."/>
            <person name="Zimmer A."/>
            <person name="Terry A."/>
            <person name="Salamov A."/>
            <person name="Shapiro H."/>
            <person name="Nishiyama T."/>
            <person name="Perroud P.-F."/>
            <person name="Lindquist E."/>
            <person name="Kamisugi Y."/>
            <person name="Tanahashi T."/>
            <person name="Sakakibara K."/>
            <person name="Fujita T."/>
            <person name="Oishi K."/>
            <person name="Shin-I T."/>
            <person name="Kuroki Y."/>
            <person name="Toyoda A."/>
            <person name="Suzuki Y."/>
            <person name="Hashimoto A."/>
            <person name="Yamaguchi K."/>
            <person name="Sugano A."/>
            <person name="Kohara Y."/>
            <person name="Fujiyama A."/>
            <person name="Anterola A."/>
            <person name="Aoki S."/>
            <person name="Ashton N."/>
            <person name="Barbazuk W.B."/>
            <person name="Barker E."/>
            <person name="Bennetzen J."/>
            <person name="Bezanilla M."/>
            <person name="Blankenship R."/>
            <person name="Cho S.H."/>
            <person name="Dutcher S."/>
            <person name="Estelle M."/>
            <person name="Fawcett J.A."/>
            <person name="Gundlach H."/>
            <person name="Hanada K."/>
            <person name="Heyl A."/>
            <person name="Hicks K.A."/>
            <person name="Hugh J."/>
            <person name="Lohr M."/>
            <person name="Mayer K."/>
            <person name="Melkozernov A."/>
            <person name="Murata T."/>
            <person name="Nelson D."/>
            <person name="Pils B."/>
            <person name="Prigge M."/>
            <person name="Reiss B."/>
            <person name="Renner T."/>
            <person name="Rombauts S."/>
            <person name="Rushton P."/>
            <person name="Sanderfoot A."/>
            <person name="Schween G."/>
            <person name="Shiu S.-H."/>
            <person name="Stueber K."/>
            <person name="Theodoulou F.L."/>
            <person name="Tu H."/>
            <person name="Van de Peer Y."/>
            <person name="Verrier P.J."/>
            <person name="Waters E."/>
            <person name="Wood A."/>
            <person name="Yang L."/>
            <person name="Cove D."/>
            <person name="Cuming A."/>
            <person name="Hasebe M."/>
            <person name="Lucas S."/>
            <person name="Mishler D.B."/>
            <person name="Reski R."/>
            <person name="Grigoriev I."/>
            <person name="Quatrano R.S."/>
            <person name="Boore J.L."/>
        </authorList>
    </citation>
    <scope>NUCLEOTIDE SEQUENCE [LARGE SCALE GENOMIC DNA]</scope>
    <source>
        <strain evidence="3 4">cv. Gransden 2004</strain>
    </source>
</reference>
<evidence type="ECO:0000256" key="1">
    <source>
        <dbReference type="SAM" id="MobiDB-lite"/>
    </source>
</evidence>
<dbReference type="EMBL" id="ABEU02000021">
    <property type="protein sequence ID" value="PNR31922.1"/>
    <property type="molecule type" value="Genomic_DNA"/>
</dbReference>
<sequence>MDCAKGMPASPSAPPASPSSSTFYFSRDTRKQSRATELVVDALFPPKVWA</sequence>
<dbReference type="EnsemblPlants" id="Pp3c21_11370V3.1">
    <property type="protein sequence ID" value="PAC:32916381.CDS.1"/>
    <property type="gene ID" value="Pp3c21_11370"/>
</dbReference>
<protein>
    <submittedName>
        <fullName evidence="2 3">Uncharacterized protein</fullName>
    </submittedName>
</protein>
<dbReference type="PaxDb" id="3218-PP1S235_139V6.1"/>
<accession>A0A2K1IRL5</accession>
<feature type="region of interest" description="Disordered" evidence="1">
    <location>
        <begin position="1"/>
        <end position="28"/>
    </location>
</feature>
<name>A0A2K1IRL5_PHYPA</name>
<reference evidence="3" key="3">
    <citation type="submission" date="2020-12" db="UniProtKB">
        <authorList>
            <consortium name="EnsemblPlants"/>
        </authorList>
    </citation>
    <scope>IDENTIFICATION</scope>
</reference>
<evidence type="ECO:0000313" key="4">
    <source>
        <dbReference type="Proteomes" id="UP000006727"/>
    </source>
</evidence>
<evidence type="ECO:0000313" key="3">
    <source>
        <dbReference type="EnsemblPlants" id="PAC:32916381.CDS.1"/>
    </source>
</evidence>
<evidence type="ECO:0000313" key="2">
    <source>
        <dbReference type="EMBL" id="PNR31922.1"/>
    </source>
</evidence>
<reference evidence="2 4" key="2">
    <citation type="journal article" date="2018" name="Plant J.">
        <title>The Physcomitrella patens chromosome-scale assembly reveals moss genome structure and evolution.</title>
        <authorList>
            <person name="Lang D."/>
            <person name="Ullrich K.K."/>
            <person name="Murat F."/>
            <person name="Fuchs J."/>
            <person name="Jenkins J."/>
            <person name="Haas F.B."/>
            <person name="Piednoel M."/>
            <person name="Gundlach H."/>
            <person name="Van Bel M."/>
            <person name="Meyberg R."/>
            <person name="Vives C."/>
            <person name="Morata J."/>
            <person name="Symeonidi A."/>
            <person name="Hiss M."/>
            <person name="Muchero W."/>
            <person name="Kamisugi Y."/>
            <person name="Saleh O."/>
            <person name="Blanc G."/>
            <person name="Decker E.L."/>
            <person name="van Gessel N."/>
            <person name="Grimwood J."/>
            <person name="Hayes R.D."/>
            <person name="Graham S.W."/>
            <person name="Gunter L.E."/>
            <person name="McDaniel S.F."/>
            <person name="Hoernstein S.N.W."/>
            <person name="Larsson A."/>
            <person name="Li F.W."/>
            <person name="Perroud P.F."/>
            <person name="Phillips J."/>
            <person name="Ranjan P."/>
            <person name="Rokshar D.S."/>
            <person name="Rothfels C.J."/>
            <person name="Schneider L."/>
            <person name="Shu S."/>
            <person name="Stevenson D.W."/>
            <person name="Thummler F."/>
            <person name="Tillich M."/>
            <person name="Villarreal Aguilar J.C."/>
            <person name="Widiez T."/>
            <person name="Wong G.K."/>
            <person name="Wymore A."/>
            <person name="Zhang Y."/>
            <person name="Zimmer A.D."/>
            <person name="Quatrano R.S."/>
            <person name="Mayer K.F.X."/>
            <person name="Goodstein D."/>
            <person name="Casacuberta J.M."/>
            <person name="Vandepoele K."/>
            <person name="Reski R."/>
            <person name="Cuming A.C."/>
            <person name="Tuskan G.A."/>
            <person name="Maumus F."/>
            <person name="Salse J."/>
            <person name="Schmutz J."/>
            <person name="Rensing S.A."/>
        </authorList>
    </citation>
    <scope>NUCLEOTIDE SEQUENCE [LARGE SCALE GENOMIC DNA]</scope>
    <source>
        <strain evidence="3 4">cv. Gransden 2004</strain>
    </source>
</reference>
<proteinExistence type="predicted"/>